<dbReference type="Pfam" id="PF00871">
    <property type="entry name" value="Acetate_kinase"/>
    <property type="match status" value="1"/>
</dbReference>
<dbReference type="PRINTS" id="PR00471">
    <property type="entry name" value="ACETATEKNASE"/>
</dbReference>
<proteinExistence type="inferred from homology"/>
<feature type="binding site" evidence="5">
    <location>
        <position position="11"/>
    </location>
    <ligand>
        <name>Mg(2+)</name>
        <dbReference type="ChEBI" id="CHEBI:18420"/>
    </ligand>
</feature>
<evidence type="ECO:0000256" key="4">
    <source>
        <dbReference type="ARBA" id="ARBA00022840"/>
    </source>
</evidence>
<comment type="similarity">
    <text evidence="5">Belongs to the acetokinase family.</text>
</comment>
<dbReference type="SUPFAM" id="SSF53067">
    <property type="entry name" value="Actin-like ATPase domain"/>
    <property type="match status" value="2"/>
</dbReference>
<dbReference type="NCBIfam" id="TIGR00016">
    <property type="entry name" value="ackA"/>
    <property type="match status" value="1"/>
</dbReference>
<gene>
    <name evidence="6" type="ORF">BZA70DRAFT_281290</name>
</gene>
<dbReference type="HAMAP" id="MF_00020">
    <property type="entry name" value="Acetate_kinase"/>
    <property type="match status" value="1"/>
</dbReference>
<comment type="caution">
    <text evidence="5">Lacks conserved residue(s) required for the propagation of feature annotation.</text>
</comment>
<protein>
    <recommendedName>
        <fullName evidence="5">Probable acetate kinase</fullName>
        <ecNumber evidence="5">2.7.2.1</ecNumber>
    </recommendedName>
    <alternativeName>
        <fullName evidence="5">Acetokinase</fullName>
    </alternativeName>
</protein>
<dbReference type="Proteomes" id="UP001498771">
    <property type="component" value="Unassembled WGS sequence"/>
</dbReference>
<sequence length="423" mass="45883">MAASKLILCLNAGSSSVKFALFKYEPSTPLLLEGAINGITADKQFLDFKSYTPDGSTLESIKKQEIETPDHESAFKYFMHRLDSQQGDKRMLDSLADIYVACHRVVHGGANPRPLVIDDSVDHELEMLSDLAPLHNQRALDIVHSCRAHLKSAKNVAFFDSSFHMSILPPIYTFPISLDVQKRHQLRKYGFHGLSYAFIASESAKFLGVDGSDLNVIALHLGSGASACAIGSGKSVNTSMGLTPLEGLPGATRSGSIDPSLIFHYHSNSSRMSASLSKELKLTVAEEILNKESGWKSLTGTTDFGEITERALGQGDEVCKLAFDMFVNRVAMYVGQYWVALKGGASALVFAGGIGERGAELRKAVVDEVACLGFELDEERNKAAAGSDAVVVEISPEGARLKVLIVHTDEQKEMAKEVLDQDL</sequence>
<dbReference type="EMBL" id="JBBJBU010000009">
    <property type="protein sequence ID" value="KAK7204015.1"/>
    <property type="molecule type" value="Genomic_DNA"/>
</dbReference>
<dbReference type="PROSITE" id="PS01076">
    <property type="entry name" value="ACETATE_KINASE_2"/>
    <property type="match status" value="1"/>
</dbReference>
<dbReference type="PROSITE" id="PS01075">
    <property type="entry name" value="ACETATE_KINASE_1"/>
    <property type="match status" value="1"/>
</dbReference>
<accession>A0ABR1F2E4</accession>
<dbReference type="PANTHER" id="PTHR21060:SF15">
    <property type="entry name" value="ACETATE KINASE-RELATED"/>
    <property type="match status" value="1"/>
</dbReference>
<keyword evidence="1 5" id="KW-0808">Transferase</keyword>
<keyword evidence="4 5" id="KW-0067">ATP-binding</keyword>
<evidence type="ECO:0000313" key="7">
    <source>
        <dbReference type="Proteomes" id="UP001498771"/>
    </source>
</evidence>
<feature type="site" description="Transition state stabilizer" evidence="5">
    <location>
        <position position="253"/>
    </location>
</feature>
<comment type="cofactor">
    <cofactor evidence="5">
        <name>Mg(2+)</name>
        <dbReference type="ChEBI" id="CHEBI:18420"/>
    </cofactor>
</comment>
<evidence type="ECO:0000256" key="1">
    <source>
        <dbReference type="ARBA" id="ARBA00022679"/>
    </source>
</evidence>
<comment type="pathway">
    <text evidence="5">Metabolic intermediate biosynthesis; acetyl-CoA biosynthesis; acetyl-CoA from acetate: step 1/2.</text>
</comment>
<dbReference type="PANTHER" id="PTHR21060">
    <property type="entry name" value="ACETATE KINASE"/>
    <property type="match status" value="1"/>
</dbReference>
<keyword evidence="2 5" id="KW-0547">Nucleotide-binding</keyword>
<comment type="catalytic activity">
    <reaction evidence="5">
        <text>acetate + ATP = acetyl phosphate + ADP</text>
        <dbReference type="Rhea" id="RHEA:11352"/>
        <dbReference type="ChEBI" id="CHEBI:22191"/>
        <dbReference type="ChEBI" id="CHEBI:30089"/>
        <dbReference type="ChEBI" id="CHEBI:30616"/>
        <dbReference type="ChEBI" id="CHEBI:456216"/>
        <dbReference type="EC" id="2.7.2.1"/>
    </reaction>
</comment>
<keyword evidence="5" id="KW-0479">Metal-binding</keyword>
<dbReference type="InterPro" id="IPR023865">
    <property type="entry name" value="Aliphatic_acid_kinase_CS"/>
</dbReference>
<dbReference type="RefSeq" id="XP_064767048.1">
    <property type="nucleotide sequence ID" value="XM_064913098.1"/>
</dbReference>
<keyword evidence="7" id="KW-1185">Reference proteome</keyword>
<dbReference type="InterPro" id="IPR004372">
    <property type="entry name" value="Ac/propionate_kinase"/>
</dbReference>
<evidence type="ECO:0000256" key="5">
    <source>
        <dbReference type="HAMAP-Rule" id="MF_03131"/>
    </source>
</evidence>
<feature type="site" description="Transition state stabilizer" evidence="5">
    <location>
        <position position="192"/>
    </location>
</feature>
<keyword evidence="3 5" id="KW-0418">Kinase</keyword>
<feature type="binding site" evidence="5">
    <location>
        <position position="410"/>
    </location>
    <ligand>
        <name>Mg(2+)</name>
        <dbReference type="ChEBI" id="CHEBI:18420"/>
    </ligand>
</feature>
<name>A0ABR1F2E4_9ASCO</name>
<feature type="binding site" evidence="5">
    <location>
        <position position="18"/>
    </location>
    <ligand>
        <name>ATP</name>
        <dbReference type="ChEBI" id="CHEBI:30616"/>
    </ligand>
</feature>
<comment type="caution">
    <text evidence="6">The sequence shown here is derived from an EMBL/GenBank/DDBJ whole genome shotgun (WGS) entry which is preliminary data.</text>
</comment>
<dbReference type="InterPro" id="IPR043129">
    <property type="entry name" value="ATPase_NBD"/>
</dbReference>
<organism evidence="6 7">
    <name type="scientific">Myxozyma melibiosi</name>
    <dbReference type="NCBI Taxonomy" id="54550"/>
    <lineage>
        <taxon>Eukaryota</taxon>
        <taxon>Fungi</taxon>
        <taxon>Dikarya</taxon>
        <taxon>Ascomycota</taxon>
        <taxon>Saccharomycotina</taxon>
        <taxon>Lipomycetes</taxon>
        <taxon>Lipomycetales</taxon>
        <taxon>Lipomycetaceae</taxon>
        <taxon>Myxozyma</taxon>
    </lineage>
</organism>
<evidence type="ECO:0000256" key="2">
    <source>
        <dbReference type="ARBA" id="ARBA00022741"/>
    </source>
</evidence>
<evidence type="ECO:0000313" key="6">
    <source>
        <dbReference type="EMBL" id="KAK7204015.1"/>
    </source>
</evidence>
<reference evidence="6 7" key="1">
    <citation type="submission" date="2024-03" db="EMBL/GenBank/DDBJ databases">
        <title>Genome-scale model development and genomic sequencing of the oleaginous clade Lipomyces.</title>
        <authorList>
            <consortium name="Lawrence Berkeley National Laboratory"/>
            <person name="Czajka J.J."/>
            <person name="Han Y."/>
            <person name="Kim J."/>
            <person name="Mondo S.J."/>
            <person name="Hofstad B.A."/>
            <person name="Robles A."/>
            <person name="Haridas S."/>
            <person name="Riley R."/>
            <person name="LaButti K."/>
            <person name="Pangilinan J."/>
            <person name="Andreopoulos W."/>
            <person name="Lipzen A."/>
            <person name="Yan J."/>
            <person name="Wang M."/>
            <person name="Ng V."/>
            <person name="Grigoriev I.V."/>
            <person name="Spatafora J.W."/>
            <person name="Magnuson J.K."/>
            <person name="Baker S.E."/>
            <person name="Pomraning K.R."/>
        </authorList>
    </citation>
    <scope>NUCLEOTIDE SEQUENCE [LARGE SCALE GENOMIC DNA]</scope>
    <source>
        <strain evidence="6 7">Phaff 52-87</strain>
    </source>
</reference>
<evidence type="ECO:0000256" key="3">
    <source>
        <dbReference type="ARBA" id="ARBA00022777"/>
    </source>
</evidence>
<keyword evidence="5" id="KW-0460">Magnesium</keyword>
<dbReference type="InterPro" id="IPR000890">
    <property type="entry name" value="Aliphatic_acid_kin_short-chain"/>
</dbReference>
<feature type="binding site" evidence="5">
    <location>
        <begin position="220"/>
        <end position="224"/>
    </location>
    <ligand>
        <name>ATP</name>
        <dbReference type="ChEBI" id="CHEBI:30616"/>
    </ligand>
</feature>
<dbReference type="GeneID" id="90038610"/>
<feature type="binding site" evidence="5">
    <location>
        <position position="104"/>
    </location>
    <ligand>
        <name>substrate</name>
    </ligand>
</feature>
<dbReference type="Gene3D" id="3.30.420.40">
    <property type="match status" value="2"/>
</dbReference>
<dbReference type="EC" id="2.7.2.1" evidence="5"/>
<feature type="active site" description="Proton donor/acceptor" evidence="5">
    <location>
        <position position="160"/>
    </location>
</feature>
<dbReference type="PIRSF" id="PIRSF000722">
    <property type="entry name" value="Acetate_prop_kin"/>
    <property type="match status" value="1"/>
</dbReference>